<dbReference type="PROSITE" id="PS50935">
    <property type="entry name" value="SSB"/>
    <property type="match status" value="1"/>
</dbReference>
<dbReference type="HAMAP" id="MF_00984">
    <property type="entry name" value="SSB"/>
    <property type="match status" value="1"/>
</dbReference>
<dbReference type="InterPro" id="IPR011344">
    <property type="entry name" value="ssDNA-bd"/>
</dbReference>
<dbReference type="EMBL" id="JALGRD010000002">
    <property type="protein sequence ID" value="MCJ0972723.1"/>
    <property type="molecule type" value="Genomic_DNA"/>
</dbReference>
<name>A0A9X2AQU7_9GAMM</name>
<comment type="caution">
    <text evidence="2">Lacks conserved residue(s) required for the propagation of feature annotation.</text>
</comment>
<dbReference type="GO" id="GO:0003697">
    <property type="term" value="F:single-stranded DNA binding"/>
    <property type="evidence" value="ECO:0007669"/>
    <property type="project" value="UniProtKB-UniRule"/>
</dbReference>
<dbReference type="SUPFAM" id="SSF50249">
    <property type="entry name" value="Nucleic acid-binding proteins"/>
    <property type="match status" value="1"/>
</dbReference>
<proteinExistence type="inferred from homology"/>
<evidence type="ECO:0000313" key="6">
    <source>
        <dbReference type="Proteomes" id="UP001139682"/>
    </source>
</evidence>
<gene>
    <name evidence="5" type="primary">ssb</name>
    <name evidence="5" type="ORF">MST27_04995</name>
</gene>
<evidence type="ECO:0000256" key="1">
    <source>
        <dbReference type="ARBA" id="ARBA00023125"/>
    </source>
</evidence>
<evidence type="ECO:0000256" key="2">
    <source>
        <dbReference type="HAMAP-Rule" id="MF_00984"/>
    </source>
</evidence>
<dbReference type="PANTHER" id="PTHR10302:SF27">
    <property type="entry name" value="SINGLE-STRANDED DNA-BINDING PROTEIN"/>
    <property type="match status" value="1"/>
</dbReference>
<organism evidence="5 6">
    <name type="scientific">Stutzerimonas marianensis</name>
    <dbReference type="NCBI Taxonomy" id="2929513"/>
    <lineage>
        <taxon>Bacteria</taxon>
        <taxon>Pseudomonadati</taxon>
        <taxon>Pseudomonadota</taxon>
        <taxon>Gammaproteobacteria</taxon>
        <taxon>Pseudomonadales</taxon>
        <taxon>Pseudomonadaceae</taxon>
        <taxon>Stutzerimonas</taxon>
    </lineage>
</organism>
<dbReference type="Pfam" id="PF00436">
    <property type="entry name" value="SSB"/>
    <property type="match status" value="1"/>
</dbReference>
<dbReference type="Gene3D" id="2.40.50.140">
    <property type="entry name" value="Nucleic acid-binding proteins"/>
    <property type="match status" value="1"/>
</dbReference>
<comment type="subunit">
    <text evidence="2">Homotetramer.</text>
</comment>
<evidence type="ECO:0000256" key="3">
    <source>
        <dbReference type="PIRNR" id="PIRNR002070"/>
    </source>
</evidence>
<dbReference type="InterPro" id="IPR000424">
    <property type="entry name" value="Primosome_PriB/ssb"/>
</dbReference>
<dbReference type="GO" id="GO:0009295">
    <property type="term" value="C:nucleoid"/>
    <property type="evidence" value="ECO:0007669"/>
    <property type="project" value="TreeGrafter"/>
</dbReference>
<protein>
    <recommendedName>
        <fullName evidence="2 3">Single-stranded DNA-binding protein</fullName>
        <shortName evidence="2">SSB</shortName>
    </recommendedName>
</protein>
<dbReference type="AlphaFoldDB" id="A0A9X2AQU7"/>
<dbReference type="PANTHER" id="PTHR10302">
    <property type="entry name" value="SINGLE-STRANDED DNA-BINDING PROTEIN"/>
    <property type="match status" value="1"/>
</dbReference>
<feature type="compositionally biased region" description="Low complexity" evidence="4">
    <location>
        <begin position="118"/>
        <end position="134"/>
    </location>
</feature>
<feature type="region of interest" description="Disordered" evidence="4">
    <location>
        <begin position="107"/>
        <end position="145"/>
    </location>
</feature>
<dbReference type="Proteomes" id="UP001139682">
    <property type="component" value="Unassembled WGS sequence"/>
</dbReference>
<dbReference type="GO" id="GO:0006260">
    <property type="term" value="P:DNA replication"/>
    <property type="evidence" value="ECO:0007669"/>
    <property type="project" value="InterPro"/>
</dbReference>
<keyword evidence="1 2" id="KW-0238">DNA-binding</keyword>
<dbReference type="CDD" id="cd04496">
    <property type="entry name" value="SSB_OBF"/>
    <property type="match status" value="1"/>
</dbReference>
<reference evidence="5" key="1">
    <citation type="submission" date="2022-03" db="EMBL/GenBank/DDBJ databases">
        <title>Pseudomonas marianensis sp. nov., a marine bacterium isolated from deep-sea sediments of the Mariana Trench.</title>
        <authorList>
            <person name="Wei Y."/>
        </authorList>
    </citation>
    <scope>NUCLEOTIDE SEQUENCE</scope>
    <source>
        <strain evidence="5">PS1</strain>
    </source>
</reference>
<evidence type="ECO:0000256" key="4">
    <source>
        <dbReference type="SAM" id="MobiDB-lite"/>
    </source>
</evidence>
<dbReference type="PIRSF" id="PIRSF002070">
    <property type="entry name" value="SSB"/>
    <property type="match status" value="1"/>
</dbReference>
<dbReference type="NCBIfam" id="TIGR00621">
    <property type="entry name" value="ssb"/>
    <property type="match status" value="1"/>
</dbReference>
<dbReference type="InterPro" id="IPR012340">
    <property type="entry name" value="NA-bd_OB-fold"/>
</dbReference>
<keyword evidence="6" id="KW-1185">Reference proteome</keyword>
<evidence type="ECO:0000313" key="5">
    <source>
        <dbReference type="EMBL" id="MCJ0972723.1"/>
    </source>
</evidence>
<comment type="caution">
    <text evidence="5">The sequence shown here is derived from an EMBL/GenBank/DDBJ whole genome shotgun (WGS) entry which is preliminary data.</text>
</comment>
<accession>A0A9X2AQU7</accession>
<sequence length="157" mass="17997">MSNLNEWRGIGRLGSAIETRFMPNGTAVANFSIAVDDSYKDKQTNQKVEQTEWVRCVAFGKTAEFLGEWLHKGKRILACGKMKTREYEKDGIKRYVTEIHIGQGTEIIDWPEKDAQRQPRPQQDQPRQQSQPAPAEDEFIDDIPFADPYRGARSLLI</sequence>
<dbReference type="RefSeq" id="WP_243604906.1">
    <property type="nucleotide sequence ID" value="NZ_JALGRD010000002.1"/>
</dbReference>